<evidence type="ECO:0000313" key="2">
    <source>
        <dbReference type="Proteomes" id="UP000304840"/>
    </source>
</evidence>
<gene>
    <name evidence="1" type="ORF">UN65_14255</name>
</gene>
<sequence>MKEEFLHYVWKNKKFPLHSLKTAQGENLQVLHSGVQLNQSGPDFFNVQLIIDGQKWAGNVEIHLKASDWYHHHHHLNDQYDNCILHIVWEHDISVFRKDNTEIPVLILQNYVPKELITQYEKLKIKKKWINCEGKLNQIPEFIISNWVERLYFERLELKNESIKKLLEETNYDWEAVFFITLTKNFGLNVNGEAFLSLARTIPFSILKKESFDLNYIEALLFGMAGLLPLEPQENYEKDLVELYEYIKIKYRLKPNHIERFEFYRLRPDNFPTIRIAQIAMLYHIQKNIFTLATDATSVEDFYKIFSVGVSDYWESHYNFQKKSNHKEKKISRMFVELLLVNAILPIRFAYTQYKNKNDIDLDLMLIEKIRPEKNKIIDYFEHYGVKAKNAMQSQGLIQLKKKYCDANRCLQCAIGVEFLKSEK</sequence>
<name>A0AAI8GBU3_9FLAO</name>
<accession>A0AAI8GBU3</accession>
<organism evidence="1 2">
    <name type="scientific">Flavobacterium columnare</name>
    <dbReference type="NCBI Taxonomy" id="996"/>
    <lineage>
        <taxon>Bacteria</taxon>
        <taxon>Pseudomonadati</taxon>
        <taxon>Bacteroidota</taxon>
        <taxon>Flavobacteriia</taxon>
        <taxon>Flavobacteriales</taxon>
        <taxon>Flavobacteriaceae</taxon>
        <taxon>Flavobacterium</taxon>
    </lineage>
</organism>
<proteinExistence type="predicted"/>
<dbReference type="Pfam" id="PF11013">
    <property type="entry name" value="DUF2851"/>
    <property type="match status" value="1"/>
</dbReference>
<dbReference type="InterPro" id="IPR021272">
    <property type="entry name" value="DUF2851"/>
</dbReference>
<reference evidence="2" key="1">
    <citation type="submission" date="2016-03" db="EMBL/GenBank/DDBJ databases">
        <title>Flavobacterium columnare strain B185, complete genome.</title>
        <authorList>
            <person name="Sundberg L.-R."/>
            <person name="Papponen P."/>
            <person name="Laanto E."/>
        </authorList>
    </citation>
    <scope>NUCLEOTIDE SEQUENCE [LARGE SCALE GENOMIC DNA]</scope>
    <source>
        <strain evidence="2">B185</strain>
    </source>
</reference>
<evidence type="ECO:0000313" key="1">
    <source>
        <dbReference type="EMBL" id="AMO21323.1"/>
    </source>
</evidence>
<dbReference type="Proteomes" id="UP000304840">
    <property type="component" value="Chromosome"/>
</dbReference>
<dbReference type="EMBL" id="CP010992">
    <property type="protein sequence ID" value="AMO21323.1"/>
    <property type="molecule type" value="Genomic_DNA"/>
</dbReference>
<dbReference type="AlphaFoldDB" id="A0AAI8GBU3"/>
<protein>
    <submittedName>
        <fullName evidence="1">DUF2851 family protein</fullName>
    </submittedName>
</protein>
<dbReference type="RefSeq" id="WP_138425820.1">
    <property type="nucleotide sequence ID" value="NZ_CP010992.1"/>
</dbReference>
<reference evidence="1 2" key="2">
    <citation type="submission" date="2019-05" db="EMBL/GenBank/DDBJ databases">
        <authorList>
            <person name="Ravantti J.J."/>
        </authorList>
    </citation>
    <scope>NUCLEOTIDE SEQUENCE [LARGE SCALE GENOMIC DNA]</scope>
    <source>
        <strain evidence="1 2">B185</strain>
    </source>
</reference>